<reference evidence="2" key="1">
    <citation type="journal article" date="2019" name="Int. J. Syst. Evol. Microbiol.">
        <title>The Global Catalogue of Microorganisms (GCM) 10K type strain sequencing project: providing services to taxonomists for standard genome sequencing and annotation.</title>
        <authorList>
            <consortium name="The Broad Institute Genomics Platform"/>
            <consortium name="The Broad Institute Genome Sequencing Center for Infectious Disease"/>
            <person name="Wu L."/>
            <person name="Ma J."/>
        </authorList>
    </citation>
    <scope>NUCLEOTIDE SEQUENCE [LARGE SCALE GENOMIC DNA]</scope>
    <source>
        <strain evidence="2">KCTC 33522</strain>
    </source>
</reference>
<evidence type="ECO:0000313" key="2">
    <source>
        <dbReference type="Proteomes" id="UP001597568"/>
    </source>
</evidence>
<organism evidence="1 2">
    <name type="scientific">Kurthia populi</name>
    <dbReference type="NCBI Taxonomy" id="1562132"/>
    <lineage>
        <taxon>Bacteria</taxon>
        <taxon>Bacillati</taxon>
        <taxon>Bacillota</taxon>
        <taxon>Bacilli</taxon>
        <taxon>Bacillales</taxon>
        <taxon>Caryophanaceae</taxon>
        <taxon>Kurthia</taxon>
    </lineage>
</organism>
<dbReference type="Proteomes" id="UP001597568">
    <property type="component" value="Unassembled WGS sequence"/>
</dbReference>
<protein>
    <submittedName>
        <fullName evidence="1">Uncharacterized protein</fullName>
    </submittedName>
</protein>
<accession>A0ABW5Y5R1</accession>
<proteinExistence type="predicted"/>
<comment type="caution">
    <text evidence="1">The sequence shown here is derived from an EMBL/GenBank/DDBJ whole genome shotgun (WGS) entry which is preliminary data.</text>
</comment>
<name>A0ABW5Y5R1_9BACL</name>
<keyword evidence="2" id="KW-1185">Reference proteome</keyword>
<evidence type="ECO:0000313" key="1">
    <source>
        <dbReference type="EMBL" id="MFD2870704.1"/>
    </source>
</evidence>
<dbReference type="EMBL" id="JBHUOR010000143">
    <property type="protein sequence ID" value="MFD2870704.1"/>
    <property type="molecule type" value="Genomic_DNA"/>
</dbReference>
<sequence>MVGIVIGVIVVAVVLFFAMQSSLPLKKTDDIKESFKQLEGRLWRSYVDFSITKQNELYARYLDEESRARVVETNELPNELVLAIREFHEQLGKELMEMETYYASIEEPANQELVRYFITYLQARNTFLNKEWGYTRALLKQQEDALLATQLYRHARNQQTAAYEVFAAHINQRAKKLKVENRFQQ</sequence>
<gene>
    <name evidence="1" type="ORF">ACFSY7_19585</name>
</gene>
<dbReference type="RefSeq" id="WP_380149334.1">
    <property type="nucleotide sequence ID" value="NZ_JBHUOR010000143.1"/>
</dbReference>